<gene>
    <name evidence="4" type="ORF">LAZ67_17001235</name>
</gene>
<evidence type="ECO:0000256" key="1">
    <source>
        <dbReference type="ARBA" id="ARBA00022737"/>
    </source>
</evidence>
<dbReference type="InterPro" id="IPR055430">
    <property type="entry name" value="HAT_Syf1_CNRKL1_C"/>
</dbReference>
<evidence type="ECO:0000313" key="4">
    <source>
        <dbReference type="EMBL" id="UYV79144.1"/>
    </source>
</evidence>
<accession>A0ABY6LEL3</accession>
<feature type="region of interest" description="Disordered" evidence="2">
    <location>
        <begin position="72"/>
        <end position="118"/>
    </location>
</feature>
<dbReference type="Proteomes" id="UP001235939">
    <property type="component" value="Chromosome 17"/>
</dbReference>
<keyword evidence="5" id="KW-1185">Reference proteome</keyword>
<feature type="domain" description="Pre-mRNA-splicing factor Syf1/CRNKL1-like C-terminal HAT-repeats" evidence="3">
    <location>
        <begin position="22"/>
        <end position="62"/>
    </location>
</feature>
<evidence type="ECO:0000259" key="3">
    <source>
        <dbReference type="Pfam" id="PF23231"/>
    </source>
</evidence>
<evidence type="ECO:0000256" key="2">
    <source>
        <dbReference type="SAM" id="MobiDB-lite"/>
    </source>
</evidence>
<sequence length="118" mass="13206">MQRATAMPARKTAYYDQFHPPPKKRLINTRMFQSEPVQNRVYKSLKVWSLYADLEESFGTFKVRSLDDLTSHSPLTSVSRLPSPSTTASLTSGSPLPRSSSTTPASCGRTTTLRRPSR</sequence>
<name>A0ABY6LEL3_9ARAC</name>
<evidence type="ECO:0000313" key="5">
    <source>
        <dbReference type="Proteomes" id="UP001235939"/>
    </source>
</evidence>
<proteinExistence type="predicted"/>
<feature type="compositionally biased region" description="Polar residues" evidence="2">
    <location>
        <begin position="98"/>
        <end position="118"/>
    </location>
</feature>
<reference evidence="4 5" key="1">
    <citation type="submission" date="2022-01" db="EMBL/GenBank/DDBJ databases">
        <title>A chromosomal length assembly of Cordylochernes scorpioides.</title>
        <authorList>
            <person name="Zeh D."/>
            <person name="Zeh J."/>
        </authorList>
    </citation>
    <scope>NUCLEOTIDE SEQUENCE [LARGE SCALE GENOMIC DNA]</scope>
    <source>
        <strain evidence="4">IN4F17</strain>
        <tissue evidence="4">Whole Body</tissue>
    </source>
</reference>
<feature type="region of interest" description="Disordered" evidence="2">
    <location>
        <begin position="1"/>
        <end position="21"/>
    </location>
</feature>
<organism evidence="4 5">
    <name type="scientific">Cordylochernes scorpioides</name>
    <dbReference type="NCBI Taxonomy" id="51811"/>
    <lineage>
        <taxon>Eukaryota</taxon>
        <taxon>Metazoa</taxon>
        <taxon>Ecdysozoa</taxon>
        <taxon>Arthropoda</taxon>
        <taxon>Chelicerata</taxon>
        <taxon>Arachnida</taxon>
        <taxon>Pseudoscorpiones</taxon>
        <taxon>Cheliferoidea</taxon>
        <taxon>Chernetidae</taxon>
        <taxon>Cordylochernes</taxon>
    </lineage>
</organism>
<dbReference type="EMBL" id="CP092879">
    <property type="protein sequence ID" value="UYV79144.1"/>
    <property type="molecule type" value="Genomic_DNA"/>
</dbReference>
<protein>
    <recommendedName>
        <fullName evidence="3">Pre-mRNA-splicing factor Syf1/CRNKL1-like C-terminal HAT-repeats domain-containing protein</fullName>
    </recommendedName>
</protein>
<dbReference type="Pfam" id="PF23231">
    <property type="entry name" value="HAT_Syf1_CNRKL1_C"/>
    <property type="match status" value="1"/>
</dbReference>
<keyword evidence="1" id="KW-0677">Repeat</keyword>
<feature type="compositionally biased region" description="Low complexity" evidence="2">
    <location>
        <begin position="79"/>
        <end position="97"/>
    </location>
</feature>